<evidence type="ECO:0000313" key="2">
    <source>
        <dbReference type="Proteomes" id="UP001595735"/>
    </source>
</evidence>
<sequence length="56" mass="6251">MKAKKQLKFSKETILFLDNTAKKSINGGNDRLNARSTPYCITGEASCWVQCINKEG</sequence>
<evidence type="ECO:0008006" key="3">
    <source>
        <dbReference type="Google" id="ProtNLM"/>
    </source>
</evidence>
<protein>
    <recommendedName>
        <fullName evidence="3">Bacteriocin</fullName>
    </recommendedName>
</protein>
<evidence type="ECO:0000313" key="1">
    <source>
        <dbReference type="EMBL" id="MFC3757266.1"/>
    </source>
</evidence>
<comment type="caution">
    <text evidence="1">The sequence shown here is derived from an EMBL/GenBank/DDBJ whole genome shotgun (WGS) entry which is preliminary data.</text>
</comment>
<dbReference type="Proteomes" id="UP001595735">
    <property type="component" value="Unassembled WGS sequence"/>
</dbReference>
<gene>
    <name evidence="1" type="ORF">ACFONJ_14915</name>
</gene>
<reference evidence="2" key="1">
    <citation type="journal article" date="2019" name="Int. J. Syst. Evol. Microbiol.">
        <title>The Global Catalogue of Microorganisms (GCM) 10K type strain sequencing project: providing services to taxonomists for standard genome sequencing and annotation.</title>
        <authorList>
            <consortium name="The Broad Institute Genomics Platform"/>
            <consortium name="The Broad Institute Genome Sequencing Center for Infectious Disease"/>
            <person name="Wu L."/>
            <person name="Ma J."/>
        </authorList>
    </citation>
    <scope>NUCLEOTIDE SEQUENCE [LARGE SCALE GENOMIC DNA]</scope>
    <source>
        <strain evidence="2">CECT 7798</strain>
    </source>
</reference>
<dbReference type="RefSeq" id="WP_290298344.1">
    <property type="nucleotide sequence ID" value="NZ_JAUFQR010000001.1"/>
</dbReference>
<organism evidence="1 2">
    <name type="scientific">Chryseobacterium tructae</name>
    <dbReference type="NCBI Taxonomy" id="1037380"/>
    <lineage>
        <taxon>Bacteria</taxon>
        <taxon>Pseudomonadati</taxon>
        <taxon>Bacteroidota</taxon>
        <taxon>Flavobacteriia</taxon>
        <taxon>Flavobacteriales</taxon>
        <taxon>Weeksellaceae</taxon>
        <taxon>Chryseobacterium group</taxon>
        <taxon>Chryseobacterium</taxon>
    </lineage>
</organism>
<keyword evidence="2" id="KW-1185">Reference proteome</keyword>
<name>A0ABV7XY44_9FLAO</name>
<proteinExistence type="predicted"/>
<dbReference type="EMBL" id="JBHRYO010000002">
    <property type="protein sequence ID" value="MFC3757266.1"/>
    <property type="molecule type" value="Genomic_DNA"/>
</dbReference>
<accession>A0ABV7XY44</accession>